<accession>A0A934V7F4</accession>
<evidence type="ECO:0000313" key="3">
    <source>
        <dbReference type="EMBL" id="MBK1816082.1"/>
    </source>
</evidence>
<proteinExistence type="predicted"/>
<gene>
    <name evidence="3" type="ORF">JIN84_10705</name>
</gene>
<feature type="chain" id="PRO_5037519940" description="Bacterial repeat domain-containing protein" evidence="1">
    <location>
        <begin position="28"/>
        <end position="686"/>
    </location>
</feature>
<dbReference type="EMBL" id="JAENIK010000011">
    <property type="protein sequence ID" value="MBK1816082.1"/>
    <property type="molecule type" value="Genomic_DNA"/>
</dbReference>
<protein>
    <recommendedName>
        <fullName evidence="2">Bacterial repeat domain-containing protein</fullName>
    </recommendedName>
</protein>
<dbReference type="Proteomes" id="UP000600139">
    <property type="component" value="Unassembled WGS sequence"/>
</dbReference>
<reference evidence="3" key="1">
    <citation type="submission" date="2021-01" db="EMBL/GenBank/DDBJ databases">
        <title>Modified the classification status of verrucomicrobia.</title>
        <authorList>
            <person name="Feng X."/>
        </authorList>
    </citation>
    <scope>NUCLEOTIDE SEQUENCE</scope>
    <source>
        <strain evidence="3">JCM 18052</strain>
    </source>
</reference>
<keyword evidence="4" id="KW-1185">Reference proteome</keyword>
<dbReference type="InterPro" id="IPR036116">
    <property type="entry name" value="FN3_sf"/>
</dbReference>
<dbReference type="Pfam" id="PF18998">
    <property type="entry name" value="Flg_new_2"/>
    <property type="match status" value="1"/>
</dbReference>
<dbReference type="AlphaFoldDB" id="A0A934V7F4"/>
<feature type="signal peptide" evidence="1">
    <location>
        <begin position="1"/>
        <end position="27"/>
    </location>
</feature>
<dbReference type="PROSITE" id="PS51257">
    <property type="entry name" value="PROKAR_LIPOPROTEIN"/>
    <property type="match status" value="1"/>
</dbReference>
<evidence type="ECO:0000259" key="2">
    <source>
        <dbReference type="Pfam" id="PF18998"/>
    </source>
</evidence>
<dbReference type="InterPro" id="IPR044060">
    <property type="entry name" value="Bacterial_rp_domain"/>
</dbReference>
<comment type="caution">
    <text evidence="3">The sequence shown here is derived from an EMBL/GenBank/DDBJ whole genome shotgun (WGS) entry which is preliminary data.</text>
</comment>
<feature type="domain" description="Bacterial repeat" evidence="2">
    <location>
        <begin position="351"/>
        <end position="418"/>
    </location>
</feature>
<name>A0A934V7F4_9BACT</name>
<sequence>MLFRSCLPFLSVILALSACLAPVTADASISGGDDFNDNIRDQAKWGASDLSEGGGTLTEISQRLEYTTSSPTAVQNSYRPWVLNKATYDTNWEIILDVTNAAAPSSEDAYASMGFEIFPPNTRSRSLYTELIAYTNDGVNVRRAFDSDLLEGSNSLGYRSESITGATGSLRVTFDAAAKVLAFYKDVNGGGDGYQWVRQSSYGIAGSGGTTANTSWAMSGADLFQVNIYGYSQIMSIGAGKIHADNFSASSGTSTTMTSVVVQPDGSVLLTGSVYPNGLETSVVFELAANSQFLEPRTSAPEIIPATASNRQTTATMGNLVPGAAYWVRTRATNSGGSITGNVLTFATPPYTLSVNQTTGSVTSSSPQASHPLGATVTLTATPPVGAAFINWSGSVNSTQNPLTVVMDGNKTITANFTVSIAEAADSPGLTFTTGGTKGWFGQSTTTHDGIDSIQSGDVGNSQQSWFQTTVTGPGTLSYWTRVSSESGDALEIRIDNLPIRDRIGGLANWQKKTYEIESGSHTIRWSYIKDFIDDGGADTAWVDEISWVPATTDFATWRTTHFTSGELADASVSGPDADPDHDGVANLLEFALGGLPKNGGSRPAPVTSYETIGGERYLALAIAKPAGVGRFNYAIKVSPDLKNWSTGSPHTTVLTDDTTTLKVRDNTPAGSGATRFIRLEVTTTP</sequence>
<evidence type="ECO:0000313" key="4">
    <source>
        <dbReference type="Proteomes" id="UP000600139"/>
    </source>
</evidence>
<keyword evidence="1" id="KW-0732">Signal</keyword>
<dbReference type="RefSeq" id="WP_200351039.1">
    <property type="nucleotide sequence ID" value="NZ_BAABHZ010000006.1"/>
</dbReference>
<dbReference type="SUPFAM" id="SSF49265">
    <property type="entry name" value="Fibronectin type III"/>
    <property type="match status" value="1"/>
</dbReference>
<evidence type="ECO:0000256" key="1">
    <source>
        <dbReference type="SAM" id="SignalP"/>
    </source>
</evidence>
<organism evidence="3 4">
    <name type="scientific">Luteolibacter yonseiensis</name>
    <dbReference type="NCBI Taxonomy" id="1144680"/>
    <lineage>
        <taxon>Bacteria</taxon>
        <taxon>Pseudomonadati</taxon>
        <taxon>Verrucomicrobiota</taxon>
        <taxon>Verrucomicrobiia</taxon>
        <taxon>Verrucomicrobiales</taxon>
        <taxon>Verrucomicrobiaceae</taxon>
        <taxon>Luteolibacter</taxon>
    </lineage>
</organism>